<dbReference type="EMBL" id="JACIFZ010000022">
    <property type="protein sequence ID" value="MBB4226143.1"/>
    <property type="molecule type" value="Genomic_DNA"/>
</dbReference>
<gene>
    <name evidence="8" type="ORF">GGD71_006962</name>
</gene>
<comment type="similarity">
    <text evidence="1">Belongs to the CcdB toxin family.</text>
</comment>
<sequence>MAQFDVYANPSKTQRGEIPWMVDIQSEILDKLPTRLVMPLALRAHMPAAMPRSLCPTIGWNGAMLVALPHLAAPFRVKDLGSVQGNLRSQASDFVAALDAVISGI</sequence>
<evidence type="ECO:0000313" key="8">
    <source>
        <dbReference type="EMBL" id="MBB4226143.1"/>
    </source>
</evidence>
<evidence type="ECO:0000256" key="2">
    <source>
        <dbReference type="ARBA" id="ARBA00015075"/>
    </source>
</evidence>
<accession>A0A840FV94</accession>
<evidence type="ECO:0000256" key="3">
    <source>
        <dbReference type="ARBA" id="ARBA00022491"/>
    </source>
</evidence>
<evidence type="ECO:0000256" key="5">
    <source>
        <dbReference type="ARBA" id="ARBA00023163"/>
    </source>
</evidence>
<dbReference type="Gene3D" id="2.30.30.110">
    <property type="match status" value="1"/>
</dbReference>
<dbReference type="InterPro" id="IPR011067">
    <property type="entry name" value="Plasmid_toxin/cell-grow_inhib"/>
</dbReference>
<evidence type="ECO:0000256" key="7">
    <source>
        <dbReference type="ARBA" id="ARBA00033135"/>
    </source>
</evidence>
<evidence type="ECO:0000313" key="9">
    <source>
        <dbReference type="Proteomes" id="UP000524450"/>
    </source>
</evidence>
<dbReference type="GO" id="GO:0006276">
    <property type="term" value="P:plasmid maintenance"/>
    <property type="evidence" value="ECO:0007669"/>
    <property type="project" value="InterPro"/>
</dbReference>
<dbReference type="RefSeq" id="WP_184642815.1">
    <property type="nucleotide sequence ID" value="NZ_JACIFZ010000022.1"/>
</dbReference>
<keyword evidence="3" id="KW-0678">Repressor</keyword>
<dbReference type="InterPro" id="IPR002712">
    <property type="entry name" value="CcdB"/>
</dbReference>
<dbReference type="GO" id="GO:0008657">
    <property type="term" value="F:DNA topoisomerase type II (double strand cut, ATP-hydrolyzing) inhibitor activity"/>
    <property type="evidence" value="ECO:0007669"/>
    <property type="project" value="InterPro"/>
</dbReference>
<reference evidence="8 9" key="1">
    <citation type="submission" date="2020-08" db="EMBL/GenBank/DDBJ databases">
        <title>Genomic Encyclopedia of Type Strains, Phase IV (KMG-V): Genome sequencing to study the core and pangenomes of soil and plant-associated prokaryotes.</title>
        <authorList>
            <person name="Whitman W."/>
        </authorList>
    </citation>
    <scope>NUCLEOTIDE SEQUENCE [LARGE SCALE GENOMIC DNA]</scope>
    <source>
        <strain evidence="8 9">34/80</strain>
    </source>
</reference>
<organism evidence="8 9">
    <name type="scientific">Variovorax guangxiensis</name>
    <dbReference type="NCBI Taxonomy" id="1775474"/>
    <lineage>
        <taxon>Bacteria</taxon>
        <taxon>Pseudomonadati</taxon>
        <taxon>Pseudomonadota</taxon>
        <taxon>Betaproteobacteria</taxon>
        <taxon>Burkholderiales</taxon>
        <taxon>Comamonadaceae</taxon>
        <taxon>Variovorax</taxon>
    </lineage>
</organism>
<keyword evidence="5" id="KW-0804">Transcription</keyword>
<evidence type="ECO:0000256" key="6">
    <source>
        <dbReference type="ARBA" id="ARBA00029628"/>
    </source>
</evidence>
<dbReference type="AlphaFoldDB" id="A0A840FV94"/>
<evidence type="ECO:0000256" key="4">
    <source>
        <dbReference type="ARBA" id="ARBA00023015"/>
    </source>
</evidence>
<proteinExistence type="inferred from homology"/>
<dbReference type="SUPFAM" id="SSF50118">
    <property type="entry name" value="Cell growth inhibitor/plasmid maintenance toxic component"/>
    <property type="match status" value="1"/>
</dbReference>
<evidence type="ECO:0000256" key="1">
    <source>
        <dbReference type="ARBA" id="ARBA00005230"/>
    </source>
</evidence>
<dbReference type="Pfam" id="PF01845">
    <property type="entry name" value="CcdB"/>
    <property type="match status" value="1"/>
</dbReference>
<comment type="caution">
    <text evidence="8">The sequence shown here is derived from an EMBL/GenBank/DDBJ whole genome shotgun (WGS) entry which is preliminary data.</text>
</comment>
<dbReference type="Proteomes" id="UP000524450">
    <property type="component" value="Unassembled WGS sequence"/>
</dbReference>
<keyword evidence="4" id="KW-0805">Transcription regulation</keyword>
<name>A0A840FV94_9BURK</name>
<protein>
    <recommendedName>
        <fullName evidence="2">Toxin CcdB</fullName>
    </recommendedName>
    <alternativeName>
        <fullName evidence="7">Cytotoxic protein CcdB</fullName>
    </alternativeName>
    <alternativeName>
        <fullName evidence="6">Protein LetD</fullName>
    </alternativeName>
</protein>